<feature type="domain" description="FHA" evidence="2">
    <location>
        <begin position="95"/>
        <end position="147"/>
    </location>
</feature>
<dbReference type="PANTHER" id="PTHR23308">
    <property type="entry name" value="NUCLEAR INHIBITOR OF PROTEIN PHOSPHATASE-1"/>
    <property type="match status" value="1"/>
</dbReference>
<dbReference type="EMBL" id="LT629971">
    <property type="protein sequence ID" value="SEH46797.1"/>
    <property type="molecule type" value="Genomic_DNA"/>
</dbReference>
<protein>
    <submittedName>
        <fullName evidence="3">FHA domain-containing protein</fullName>
    </submittedName>
</protein>
<dbReference type="STRING" id="370526.SAMN04489835_0144"/>
<organism evidence="3 4">
    <name type="scientific">Mycolicibacterium rutilum</name>
    <name type="common">Mycobacterium rutilum</name>
    <dbReference type="NCBI Taxonomy" id="370526"/>
    <lineage>
        <taxon>Bacteria</taxon>
        <taxon>Bacillati</taxon>
        <taxon>Actinomycetota</taxon>
        <taxon>Actinomycetes</taxon>
        <taxon>Mycobacteriales</taxon>
        <taxon>Mycobacteriaceae</taxon>
        <taxon>Mycolicibacterium</taxon>
    </lineage>
</organism>
<keyword evidence="4" id="KW-1185">Reference proteome</keyword>
<accession>A0A1H6IDA6</accession>
<gene>
    <name evidence="3" type="ORF">SAMN04489835_0144</name>
</gene>
<keyword evidence="1" id="KW-0597">Phosphoprotein</keyword>
<dbReference type="InterPro" id="IPR000253">
    <property type="entry name" value="FHA_dom"/>
</dbReference>
<dbReference type="InterPro" id="IPR008984">
    <property type="entry name" value="SMAD_FHA_dom_sf"/>
</dbReference>
<sequence>MATPMRCRAHGRLTGDVCEQPGCFEPVEPDVDAAQPQACAEPGCDMPVPCPLHSTGAKRDAAEAAAYITANQATAQTDTELRFPWGPVALEEGELIIGRDHADRCGAQIEEFTNVSRLHAKLTLRDGQLSVEDQASTNGTTVNGDRIDEYQPTALADGDVIGFGAHLRAVVAMRRTGQ</sequence>
<dbReference type="Pfam" id="PF00498">
    <property type="entry name" value="FHA"/>
    <property type="match status" value="1"/>
</dbReference>
<dbReference type="SUPFAM" id="SSF49879">
    <property type="entry name" value="SMAD/FHA domain"/>
    <property type="match status" value="1"/>
</dbReference>
<evidence type="ECO:0000313" key="4">
    <source>
        <dbReference type="Proteomes" id="UP000182915"/>
    </source>
</evidence>
<evidence type="ECO:0000256" key="1">
    <source>
        <dbReference type="ARBA" id="ARBA00022553"/>
    </source>
</evidence>
<dbReference type="InterPro" id="IPR050923">
    <property type="entry name" value="Cell_Proc_Reg/RNA_Proc"/>
</dbReference>
<dbReference type="Gene3D" id="2.60.200.20">
    <property type="match status" value="1"/>
</dbReference>
<name>A0A1H6IDA6_MYCRU</name>
<reference evidence="4" key="1">
    <citation type="submission" date="2016-10" db="EMBL/GenBank/DDBJ databases">
        <authorList>
            <person name="Varghese N."/>
            <person name="Submissions S."/>
        </authorList>
    </citation>
    <scope>NUCLEOTIDE SEQUENCE [LARGE SCALE GENOMIC DNA]</scope>
    <source>
        <strain evidence="4">DSM 45405</strain>
    </source>
</reference>
<dbReference type="SMART" id="SM00240">
    <property type="entry name" value="FHA"/>
    <property type="match status" value="1"/>
</dbReference>
<dbReference type="RefSeq" id="WP_083405518.1">
    <property type="nucleotide sequence ID" value="NZ_LT629971.1"/>
</dbReference>
<evidence type="ECO:0000259" key="2">
    <source>
        <dbReference type="PROSITE" id="PS50006"/>
    </source>
</evidence>
<dbReference type="AlphaFoldDB" id="A0A1H6IDA6"/>
<dbReference type="Proteomes" id="UP000182915">
    <property type="component" value="Chromosome I"/>
</dbReference>
<proteinExistence type="predicted"/>
<dbReference type="PROSITE" id="PS50006">
    <property type="entry name" value="FHA_DOMAIN"/>
    <property type="match status" value="1"/>
</dbReference>
<evidence type="ECO:0000313" key="3">
    <source>
        <dbReference type="EMBL" id="SEH46797.1"/>
    </source>
</evidence>
<dbReference type="CDD" id="cd00060">
    <property type="entry name" value="FHA"/>
    <property type="match status" value="1"/>
</dbReference>